<reference evidence="7" key="1">
    <citation type="submission" date="2016-10" db="EMBL/GenBank/DDBJ databases">
        <authorList>
            <person name="Varghese N."/>
            <person name="Submissions S."/>
        </authorList>
    </citation>
    <scope>NUCLEOTIDE SEQUENCE [LARGE SCALE GENOMIC DNA]</scope>
    <source>
        <strain evidence="7">ATCC 25963</strain>
    </source>
</reference>
<protein>
    <submittedName>
        <fullName evidence="6">MAPEG family protein</fullName>
    </submittedName>
</protein>
<evidence type="ECO:0000256" key="2">
    <source>
        <dbReference type="ARBA" id="ARBA00022692"/>
    </source>
</evidence>
<feature type="transmembrane region" description="Helical" evidence="5">
    <location>
        <begin position="66"/>
        <end position="82"/>
    </location>
</feature>
<keyword evidence="3 5" id="KW-1133">Transmembrane helix</keyword>
<dbReference type="OrthoDB" id="343936at2"/>
<dbReference type="EMBL" id="FOMX01000011">
    <property type="protein sequence ID" value="SFE29369.1"/>
    <property type="molecule type" value="Genomic_DNA"/>
</dbReference>
<organism evidence="6 7">
    <name type="scientific">Nannocystis exedens</name>
    <dbReference type="NCBI Taxonomy" id="54"/>
    <lineage>
        <taxon>Bacteria</taxon>
        <taxon>Pseudomonadati</taxon>
        <taxon>Myxococcota</taxon>
        <taxon>Polyangia</taxon>
        <taxon>Nannocystales</taxon>
        <taxon>Nannocystaceae</taxon>
        <taxon>Nannocystis</taxon>
    </lineage>
</organism>
<keyword evidence="4 5" id="KW-0472">Membrane</keyword>
<dbReference type="InterPro" id="IPR001129">
    <property type="entry name" value="Membr-assoc_MAPEG"/>
</dbReference>
<dbReference type="GO" id="GO:0016020">
    <property type="term" value="C:membrane"/>
    <property type="evidence" value="ECO:0007669"/>
    <property type="project" value="UniProtKB-SubCell"/>
</dbReference>
<comment type="subcellular location">
    <subcellularLocation>
        <location evidence="1">Membrane</location>
    </subcellularLocation>
</comment>
<dbReference type="Gene3D" id="1.20.120.550">
    <property type="entry name" value="Membrane associated eicosanoid/glutathione metabolism-like domain"/>
    <property type="match status" value="1"/>
</dbReference>
<accession>A0A1I1ZCE0</accession>
<dbReference type="PANTHER" id="PTHR35371">
    <property type="entry name" value="INNER MEMBRANE PROTEIN"/>
    <property type="match status" value="1"/>
</dbReference>
<keyword evidence="7" id="KW-1185">Reference proteome</keyword>
<feature type="transmembrane region" description="Helical" evidence="5">
    <location>
        <begin position="119"/>
        <end position="138"/>
    </location>
</feature>
<evidence type="ECO:0000256" key="1">
    <source>
        <dbReference type="ARBA" id="ARBA00004370"/>
    </source>
</evidence>
<proteinExistence type="predicted"/>
<evidence type="ECO:0000313" key="7">
    <source>
        <dbReference type="Proteomes" id="UP000199400"/>
    </source>
</evidence>
<keyword evidence="2 5" id="KW-0812">Transmembrane</keyword>
<gene>
    <name evidence="6" type="ORF">SAMN02745121_03751</name>
</gene>
<evidence type="ECO:0000256" key="4">
    <source>
        <dbReference type="ARBA" id="ARBA00023136"/>
    </source>
</evidence>
<name>A0A1I1ZCE0_9BACT</name>
<dbReference type="Proteomes" id="UP000199400">
    <property type="component" value="Unassembled WGS sequence"/>
</dbReference>
<evidence type="ECO:0000313" key="6">
    <source>
        <dbReference type="EMBL" id="SFE29369.1"/>
    </source>
</evidence>
<dbReference type="SUPFAM" id="SSF161084">
    <property type="entry name" value="MAPEG domain-like"/>
    <property type="match status" value="1"/>
</dbReference>
<dbReference type="PANTHER" id="PTHR35371:SF1">
    <property type="entry name" value="BLR7753 PROTEIN"/>
    <property type="match status" value="1"/>
</dbReference>
<dbReference type="AlphaFoldDB" id="A0A1I1ZCE0"/>
<evidence type="ECO:0000256" key="5">
    <source>
        <dbReference type="SAM" id="Phobius"/>
    </source>
</evidence>
<evidence type="ECO:0000256" key="3">
    <source>
        <dbReference type="ARBA" id="ARBA00022989"/>
    </source>
</evidence>
<sequence>MHTPLLCLLGFGAWTLLVAVLGIVTPRVLAIAMGTAPEGGFPADVPHGSDRYRRTMRAHLNCVENLPLFAAVVLTGAVVHAGSPRMDTLAITYLAARVAQTVIHVASGSGAAINLRFTAFAVQVVCLVWMGVLVARALGAAAAV</sequence>
<dbReference type="InterPro" id="IPR023352">
    <property type="entry name" value="MAPEG-like_dom_sf"/>
</dbReference>
<dbReference type="Pfam" id="PF01124">
    <property type="entry name" value="MAPEG"/>
    <property type="match status" value="1"/>
</dbReference>
<dbReference type="STRING" id="54.SAMN02745121_03751"/>
<dbReference type="RefSeq" id="WP_096332713.1">
    <property type="nucleotide sequence ID" value="NZ_FOMX01000011.1"/>
</dbReference>